<dbReference type="InterPro" id="IPR036390">
    <property type="entry name" value="WH_DNA-bd_sf"/>
</dbReference>
<dbReference type="eggNOG" id="COG0583">
    <property type="taxonomic scope" value="Bacteria"/>
</dbReference>
<evidence type="ECO:0000256" key="3">
    <source>
        <dbReference type="ARBA" id="ARBA00023015"/>
    </source>
</evidence>
<dbReference type="PROSITE" id="PS50931">
    <property type="entry name" value="HTH_LYSR"/>
    <property type="match status" value="1"/>
</dbReference>
<evidence type="ECO:0000256" key="2">
    <source>
        <dbReference type="ARBA" id="ARBA00022491"/>
    </source>
</evidence>
<dbReference type="InterPro" id="IPR000847">
    <property type="entry name" value="LysR_HTH_N"/>
</dbReference>
<accession>B8G681</accession>
<dbReference type="Gene3D" id="3.40.190.290">
    <property type="match status" value="1"/>
</dbReference>
<gene>
    <name evidence="8" type="ordered locus">Cagg_2954</name>
</gene>
<organism evidence="8 9">
    <name type="scientific">Chloroflexus aggregans (strain MD-66 / DSM 9485)</name>
    <dbReference type="NCBI Taxonomy" id="326427"/>
    <lineage>
        <taxon>Bacteria</taxon>
        <taxon>Bacillati</taxon>
        <taxon>Chloroflexota</taxon>
        <taxon>Chloroflexia</taxon>
        <taxon>Chloroflexales</taxon>
        <taxon>Chloroflexineae</taxon>
        <taxon>Chloroflexaceae</taxon>
        <taxon>Chloroflexus</taxon>
    </lineage>
</organism>
<dbReference type="GO" id="GO:0003700">
    <property type="term" value="F:DNA-binding transcription factor activity"/>
    <property type="evidence" value="ECO:0007669"/>
    <property type="project" value="InterPro"/>
</dbReference>
<feature type="domain" description="HTH lysR-type" evidence="7">
    <location>
        <begin position="2"/>
        <end position="60"/>
    </location>
</feature>
<dbReference type="HOGENOM" id="CLU_039613_6_1_0"/>
<dbReference type="FunFam" id="1.10.10.10:FF:000456">
    <property type="entry name" value="LysR family transcriptional regulator ArgP"/>
    <property type="match status" value="1"/>
</dbReference>
<dbReference type="Gene3D" id="1.10.10.10">
    <property type="entry name" value="Winged helix-like DNA-binding domain superfamily/Winged helix DNA-binding domain"/>
    <property type="match status" value="1"/>
</dbReference>
<keyword evidence="9" id="KW-1185">Reference proteome</keyword>
<keyword evidence="2" id="KW-0678">Repressor</keyword>
<dbReference type="AlphaFoldDB" id="B8G681"/>
<name>B8G681_CHLAD</name>
<dbReference type="SUPFAM" id="SSF46785">
    <property type="entry name" value="Winged helix' DNA-binding domain"/>
    <property type="match status" value="1"/>
</dbReference>
<comment type="similarity">
    <text evidence="1">Belongs to the LysR transcriptional regulatory family.</text>
</comment>
<evidence type="ECO:0000313" key="8">
    <source>
        <dbReference type="EMBL" id="ACL25814.1"/>
    </source>
</evidence>
<dbReference type="Proteomes" id="UP000002508">
    <property type="component" value="Chromosome"/>
</dbReference>
<dbReference type="CDD" id="cd05466">
    <property type="entry name" value="PBP2_LTTR_substrate"/>
    <property type="match status" value="1"/>
</dbReference>
<dbReference type="OrthoDB" id="9778774at2"/>
<dbReference type="SUPFAM" id="SSF53850">
    <property type="entry name" value="Periplasmic binding protein-like II"/>
    <property type="match status" value="1"/>
</dbReference>
<dbReference type="PANTHER" id="PTHR30126:SF97">
    <property type="entry name" value="HTH-TYPE TRANSCRIPTIONAL REGULATOR ABGR"/>
    <property type="match status" value="1"/>
</dbReference>
<reference evidence="8" key="1">
    <citation type="submission" date="2008-12" db="EMBL/GenBank/DDBJ databases">
        <title>Complete sequence of Chloroflexus aggregans DSM 9485.</title>
        <authorList>
            <consortium name="US DOE Joint Genome Institute"/>
            <person name="Lucas S."/>
            <person name="Copeland A."/>
            <person name="Lapidus A."/>
            <person name="Glavina del Rio T."/>
            <person name="Dalin E."/>
            <person name="Tice H."/>
            <person name="Pitluck S."/>
            <person name="Foster B."/>
            <person name="Larimer F."/>
            <person name="Land M."/>
            <person name="Hauser L."/>
            <person name="Kyrpides N."/>
            <person name="Mikhailova N."/>
            <person name="Bryant D."/>
            <person name="Richardson P."/>
        </authorList>
    </citation>
    <scope>NUCLEOTIDE SEQUENCE</scope>
    <source>
        <strain evidence="8">DSM 9485</strain>
    </source>
</reference>
<dbReference type="STRING" id="326427.Cagg_2954"/>
<dbReference type="RefSeq" id="WP_015941670.1">
    <property type="nucleotide sequence ID" value="NC_011831.1"/>
</dbReference>
<sequence>MLNTVHLQTFLAVVETGSFSAAAKRLHMSQPAVSQQIRALEEQMGGVRLFRRSGQQMVLTLAGEQLLSNARELVAMAERTVQAVSALRGQIGGRVRMGCVTGGAEAFLPYALAIVQRQYPAVTVEVEVQAADRLLEGLGERLFDLVLVNDTPRRRGFETRLLAVERLVLVALSGHPLLPAEQVPAGVLHDYPLALPRVGHPLRRVIEDGLRRRGVNVSDLRIVLEADSPLLLRTAVEAGIALAFLPVSLLPARLERLGIVALAGQPVAQEWHLVRLRERAPAHVVDLMYETLLGEETRSVLLQLGLTT</sequence>
<dbReference type="Pfam" id="PF00126">
    <property type="entry name" value="HTH_1"/>
    <property type="match status" value="1"/>
</dbReference>
<dbReference type="PANTHER" id="PTHR30126">
    <property type="entry name" value="HTH-TYPE TRANSCRIPTIONAL REGULATOR"/>
    <property type="match status" value="1"/>
</dbReference>
<evidence type="ECO:0000256" key="6">
    <source>
        <dbReference type="ARBA" id="ARBA00074218"/>
    </source>
</evidence>
<keyword evidence="3" id="KW-0805">Transcription regulation</keyword>
<evidence type="ECO:0000256" key="4">
    <source>
        <dbReference type="ARBA" id="ARBA00023125"/>
    </source>
</evidence>
<evidence type="ECO:0000256" key="1">
    <source>
        <dbReference type="ARBA" id="ARBA00009437"/>
    </source>
</evidence>
<proteinExistence type="inferred from homology"/>
<dbReference type="Pfam" id="PF03466">
    <property type="entry name" value="LysR_substrate"/>
    <property type="match status" value="1"/>
</dbReference>
<dbReference type="PRINTS" id="PR00039">
    <property type="entry name" value="HTHLYSR"/>
</dbReference>
<protein>
    <recommendedName>
        <fullName evidence="6">HTH-type transcriptional regulator LysG</fullName>
    </recommendedName>
</protein>
<evidence type="ECO:0000259" key="7">
    <source>
        <dbReference type="PROSITE" id="PS50931"/>
    </source>
</evidence>
<dbReference type="EMBL" id="CP001337">
    <property type="protein sequence ID" value="ACL25814.1"/>
    <property type="molecule type" value="Genomic_DNA"/>
</dbReference>
<dbReference type="InterPro" id="IPR036388">
    <property type="entry name" value="WH-like_DNA-bd_sf"/>
</dbReference>
<keyword evidence="5" id="KW-0804">Transcription</keyword>
<dbReference type="GO" id="GO:0000976">
    <property type="term" value="F:transcription cis-regulatory region binding"/>
    <property type="evidence" value="ECO:0007669"/>
    <property type="project" value="TreeGrafter"/>
</dbReference>
<evidence type="ECO:0000256" key="5">
    <source>
        <dbReference type="ARBA" id="ARBA00023163"/>
    </source>
</evidence>
<keyword evidence="4" id="KW-0238">DNA-binding</keyword>
<dbReference type="KEGG" id="cag:Cagg_2954"/>
<dbReference type="InterPro" id="IPR005119">
    <property type="entry name" value="LysR_subst-bd"/>
</dbReference>
<evidence type="ECO:0000313" key="9">
    <source>
        <dbReference type="Proteomes" id="UP000002508"/>
    </source>
</evidence>